<dbReference type="EMBL" id="GG657758">
    <property type="protein sequence ID" value="EFL40955.1"/>
    <property type="molecule type" value="Genomic_DNA"/>
</dbReference>
<name>D9XWM6_9ACTN</name>
<dbReference type="AlphaFoldDB" id="D9XWM6"/>
<dbReference type="InterPro" id="IPR016181">
    <property type="entry name" value="Acyl_CoA_acyltransferase"/>
</dbReference>
<gene>
    <name evidence="1" type="ORF">SSRG_03759</name>
</gene>
<organism evidence="1 2">
    <name type="scientific">Streptomyces griseoflavus Tu4000</name>
    <dbReference type="NCBI Taxonomy" id="467200"/>
    <lineage>
        <taxon>Bacteria</taxon>
        <taxon>Bacillati</taxon>
        <taxon>Actinomycetota</taxon>
        <taxon>Actinomycetes</taxon>
        <taxon>Kitasatosporales</taxon>
        <taxon>Streptomycetaceae</taxon>
        <taxon>Streptomyces</taxon>
    </lineage>
</organism>
<accession>D9XWM6</accession>
<keyword evidence="2" id="KW-1185">Reference proteome</keyword>
<reference evidence="1" key="1">
    <citation type="submission" date="2009-02" db="EMBL/GenBank/DDBJ databases">
        <title>Annotation of Streptomyces griseoflavus strain Tu4000.</title>
        <authorList>
            <consortium name="The Broad Institute Genome Sequencing Platform"/>
            <consortium name="Broad Institute Microbial Sequencing Center"/>
            <person name="Fischbach M."/>
            <person name="Godfrey P."/>
            <person name="Ward D."/>
            <person name="Young S."/>
            <person name="Zeng Q."/>
            <person name="Koehrsen M."/>
            <person name="Alvarado L."/>
            <person name="Berlin A.M."/>
            <person name="Bochicchio J."/>
            <person name="Borenstein D."/>
            <person name="Chapman S.B."/>
            <person name="Chen Z."/>
            <person name="Engels R."/>
            <person name="Freedman E."/>
            <person name="Gellesch M."/>
            <person name="Goldberg J."/>
            <person name="Griggs A."/>
            <person name="Gujja S."/>
            <person name="Heilman E.R."/>
            <person name="Heiman D.I."/>
            <person name="Hepburn T.A."/>
            <person name="Howarth C."/>
            <person name="Jen D."/>
            <person name="Larson L."/>
            <person name="Lewis B."/>
            <person name="Mehta T."/>
            <person name="Park D."/>
            <person name="Pearson M."/>
            <person name="Richards J."/>
            <person name="Roberts A."/>
            <person name="Saif S."/>
            <person name="Shea T.D."/>
            <person name="Shenoy N."/>
            <person name="Sisk P."/>
            <person name="Stolte C."/>
            <person name="Sykes S.N."/>
            <person name="Thomson T."/>
            <person name="Walk T."/>
            <person name="White J."/>
            <person name="Yandava C."/>
            <person name="Straight P."/>
            <person name="Clardy J."/>
            <person name="Hung D."/>
            <person name="Kolter R."/>
            <person name="Mekalanos J."/>
            <person name="Walker S."/>
            <person name="Walsh C.T."/>
            <person name="Wieland-Brown L.C."/>
            <person name="Haas B."/>
            <person name="Nusbaum C."/>
            <person name="Birren B."/>
        </authorList>
    </citation>
    <scope>NUCLEOTIDE SEQUENCE [LARGE SCALE GENOMIC DNA]</scope>
    <source>
        <strain evidence="1">Tu4000</strain>
    </source>
</reference>
<evidence type="ECO:0000313" key="1">
    <source>
        <dbReference type="EMBL" id="EFL40955.1"/>
    </source>
</evidence>
<sequence length="268" mass="29192">MRGLSEGNSLSPGRAAAYGDAMECKVSRLADRPGMERAVREMADSWPRFVVEDLVGNAHFPRIAAELPEYVLFAEDERGEVVATAHSVPFSLAAEGRGALPARGWDGVLVWAFSDLRHGVRPDTVSAISVTVAPGAQGRGLSGVMLSAMRDNARARGFREVVAPVRPSAKHLEPHTSIEEYARRVRPDGLPHDPWLRVHARAGATIESVAPVSMTVSASLDDWRRWTGLPFDTDGDIEVPGALAPVRCEAERGYAVYVEPNVWMRHPL</sequence>
<dbReference type="eggNOG" id="COG0456">
    <property type="taxonomic scope" value="Bacteria"/>
</dbReference>
<dbReference type="Gene3D" id="3.40.630.30">
    <property type="match status" value="1"/>
</dbReference>
<dbReference type="HOGENOM" id="CLU_069431_0_0_11"/>
<dbReference type="SUPFAM" id="SSF55729">
    <property type="entry name" value="Acyl-CoA N-acyltransferases (Nat)"/>
    <property type="match status" value="1"/>
</dbReference>
<proteinExistence type="predicted"/>
<dbReference type="STRING" id="467200.SSRG_03759"/>
<dbReference type="CDD" id="cd04301">
    <property type="entry name" value="NAT_SF"/>
    <property type="match status" value="1"/>
</dbReference>
<evidence type="ECO:0000313" key="2">
    <source>
        <dbReference type="Proteomes" id="UP000002968"/>
    </source>
</evidence>
<protein>
    <submittedName>
        <fullName evidence="1">Uncharacterized protein</fullName>
    </submittedName>
</protein>
<dbReference type="Proteomes" id="UP000002968">
    <property type="component" value="Unassembled WGS sequence"/>
</dbReference>